<dbReference type="AlphaFoldDB" id="A0A0N8GEM1"/>
<protein>
    <recommendedName>
        <fullName evidence="1">Calcineurin-like phosphoesterase domain-containing protein</fullName>
    </recommendedName>
</protein>
<dbReference type="Proteomes" id="UP000048984">
    <property type="component" value="Unassembled WGS sequence"/>
</dbReference>
<accession>A0A0N8GEM1</accession>
<evidence type="ECO:0000313" key="2">
    <source>
        <dbReference type="EMBL" id="KPL51905.1"/>
    </source>
</evidence>
<dbReference type="GO" id="GO:0005737">
    <property type="term" value="C:cytoplasm"/>
    <property type="evidence" value="ECO:0007669"/>
    <property type="project" value="TreeGrafter"/>
</dbReference>
<evidence type="ECO:0000313" key="3">
    <source>
        <dbReference type="Proteomes" id="UP000048984"/>
    </source>
</evidence>
<reference evidence="2 3" key="2">
    <citation type="submission" date="2015-10" db="EMBL/GenBank/DDBJ databases">
        <title>Draft Genome Sequence of Prosthecomicrobium hirschii ATCC 27832.</title>
        <authorList>
            <person name="Daniel J."/>
            <person name="Givan S.A."/>
            <person name="Brun Y.V."/>
            <person name="Brown P.J."/>
        </authorList>
    </citation>
    <scope>NUCLEOTIDE SEQUENCE [LARGE SCALE GENOMIC DNA]</scope>
    <source>
        <strain evidence="2 3">16</strain>
    </source>
</reference>
<dbReference type="InterPro" id="IPR050126">
    <property type="entry name" value="Ap4A_hydrolase"/>
</dbReference>
<dbReference type="InterPro" id="IPR004843">
    <property type="entry name" value="Calcineurin-like_PHP"/>
</dbReference>
<proteinExistence type="predicted"/>
<dbReference type="InterPro" id="IPR029052">
    <property type="entry name" value="Metallo-depent_PP-like"/>
</dbReference>
<dbReference type="GO" id="GO:0016791">
    <property type="term" value="F:phosphatase activity"/>
    <property type="evidence" value="ECO:0007669"/>
    <property type="project" value="TreeGrafter"/>
</dbReference>
<gene>
    <name evidence="2" type="ORF">ABB55_06420</name>
</gene>
<dbReference type="GO" id="GO:0110154">
    <property type="term" value="P:RNA decapping"/>
    <property type="evidence" value="ECO:0007669"/>
    <property type="project" value="TreeGrafter"/>
</dbReference>
<keyword evidence="3" id="KW-1185">Reference proteome</keyword>
<dbReference type="Gene3D" id="3.60.21.10">
    <property type="match status" value="1"/>
</dbReference>
<dbReference type="PANTHER" id="PTHR42850">
    <property type="entry name" value="METALLOPHOSPHOESTERASE"/>
    <property type="match status" value="1"/>
</dbReference>
<comment type="caution">
    <text evidence="2">The sequence shown here is derived from an EMBL/GenBank/DDBJ whole genome shotgun (WGS) entry which is preliminary data.</text>
</comment>
<dbReference type="EMBL" id="LJYW01000001">
    <property type="protein sequence ID" value="KPL51905.1"/>
    <property type="molecule type" value="Genomic_DNA"/>
</dbReference>
<dbReference type="GO" id="GO:0008803">
    <property type="term" value="F:bis(5'-nucleosyl)-tetraphosphatase (symmetrical) activity"/>
    <property type="evidence" value="ECO:0007669"/>
    <property type="project" value="TreeGrafter"/>
</dbReference>
<feature type="domain" description="Calcineurin-like phosphoesterase" evidence="1">
    <location>
        <begin position="24"/>
        <end position="212"/>
    </location>
</feature>
<dbReference type="STRING" id="665126.ABB55_06420"/>
<dbReference type="CDD" id="cd00144">
    <property type="entry name" value="MPP_PPP_family"/>
    <property type="match status" value="1"/>
</dbReference>
<name>A0A0N8GEM1_9HYPH</name>
<evidence type="ECO:0000259" key="1">
    <source>
        <dbReference type="Pfam" id="PF00149"/>
    </source>
</evidence>
<reference evidence="2 3" key="1">
    <citation type="submission" date="2015-09" db="EMBL/GenBank/DDBJ databases">
        <authorList>
            <consortium name="Swine Surveillance"/>
        </authorList>
    </citation>
    <scope>NUCLEOTIDE SEQUENCE [LARGE SCALE GENOMIC DNA]</scope>
    <source>
        <strain evidence="2 3">16</strain>
    </source>
</reference>
<organism evidence="2 3">
    <name type="scientific">Prosthecodimorpha hirschii</name>
    <dbReference type="NCBI Taxonomy" id="665126"/>
    <lineage>
        <taxon>Bacteria</taxon>
        <taxon>Pseudomonadati</taxon>
        <taxon>Pseudomonadota</taxon>
        <taxon>Alphaproteobacteria</taxon>
        <taxon>Hyphomicrobiales</taxon>
        <taxon>Ancalomicrobiaceae</taxon>
        <taxon>Prosthecodimorpha</taxon>
    </lineage>
</organism>
<dbReference type="Pfam" id="PF00149">
    <property type="entry name" value="Metallophos"/>
    <property type="match status" value="1"/>
</dbReference>
<sequence length="246" mass="27507">MAAALKKLIHRPVVYPPAPAGQIIYVVGDIHGRADLLRMSLERIDRDYALRSHEGEKIEVFLGDYVDRGPATAQVIATLIERASCAQTVFLRGNHEQIMLSFLAEQVSLEEWATLGGLPTLLSYGVSVRPKDMAKVQTAAWRAIPDDHKLFLSRTHSYCRFGAYLFVHAGIRPGVAIEAQRESDLFWIREEFLNFPNDFGFVVVHGHTPVPQPDFLTNRVNIDTGAFITNKLTTIRICSHGVSIIN</sequence>
<dbReference type="PANTHER" id="PTHR42850:SF4">
    <property type="entry name" value="ZINC-DEPENDENT ENDOPOLYPHOSPHATASE"/>
    <property type="match status" value="1"/>
</dbReference>
<dbReference type="SUPFAM" id="SSF56300">
    <property type="entry name" value="Metallo-dependent phosphatases"/>
    <property type="match status" value="1"/>
</dbReference>